<dbReference type="GO" id="GO:0004633">
    <property type="term" value="F:phosphopantothenoylcysteine decarboxylase activity"/>
    <property type="evidence" value="ECO:0007669"/>
    <property type="project" value="TreeGrafter"/>
</dbReference>
<dbReference type="PANTHER" id="PTHR14359:SF6">
    <property type="entry name" value="PHOSPHOPANTOTHENOYLCYSTEINE DECARBOXYLASE"/>
    <property type="match status" value="1"/>
</dbReference>
<reference evidence="3" key="1">
    <citation type="submission" date="2018-12" db="EMBL/GenBank/DDBJ databases">
        <title>Tengunoibacter tsumagoiensis gen. nov., sp. nov., Dictyobacter kobayashii sp. nov., D. alpinus sp. nov., and D. joshuensis sp. nov. and description of Dictyobacteraceae fam. nov. within the order Ktedonobacterales isolated from Tengu-no-mugimeshi.</title>
        <authorList>
            <person name="Wang C.M."/>
            <person name="Zheng Y."/>
            <person name="Sakai Y."/>
            <person name="Toyoda A."/>
            <person name="Minakuchi Y."/>
            <person name="Abe K."/>
            <person name="Yokota A."/>
            <person name="Yabe S."/>
        </authorList>
    </citation>
    <scope>NUCLEOTIDE SEQUENCE [LARGE SCALE GENOMIC DNA]</scope>
    <source>
        <strain evidence="3">Uno11</strain>
    </source>
</reference>
<dbReference type="Gene3D" id="3.40.50.1950">
    <property type="entry name" value="Flavin prenyltransferase-like"/>
    <property type="match status" value="1"/>
</dbReference>
<dbReference type="InterPro" id="IPR003382">
    <property type="entry name" value="Flavoprotein"/>
</dbReference>
<dbReference type="GO" id="GO:0015937">
    <property type="term" value="P:coenzyme A biosynthetic process"/>
    <property type="evidence" value="ECO:0007669"/>
    <property type="project" value="TreeGrafter"/>
</dbReference>
<dbReference type="OrthoDB" id="161343at2"/>
<dbReference type="EMBL" id="BIFS01000001">
    <property type="protein sequence ID" value="GCE20892.1"/>
    <property type="molecule type" value="Genomic_DNA"/>
</dbReference>
<dbReference type="PANTHER" id="PTHR14359">
    <property type="entry name" value="HOMO-OLIGOMERIC FLAVIN CONTAINING CYS DECARBOXYLASE FAMILY"/>
    <property type="match status" value="1"/>
</dbReference>
<sequence length="188" mass="20960">MVVARKPVLYMIVCAAPPAQTIDDFIRQVQRAGWDVCVIATPHATRWIDKPALEAITGHVVRVDYKLPGEDDPLPKADAIIVIPATFNTINKWTAGIGDNLAVSLLCEALGNGQIPILLIPCVKMDLVCHPAFARSIALLRDCNVRILHEPERYKSPQMVPWQEILAELHLIYHACEEKMLKGQQKNI</sequence>
<dbReference type="Pfam" id="PF02441">
    <property type="entry name" value="Flavoprotein"/>
    <property type="match status" value="1"/>
</dbReference>
<evidence type="ECO:0000313" key="3">
    <source>
        <dbReference type="Proteomes" id="UP000287188"/>
    </source>
</evidence>
<dbReference type="InterPro" id="IPR036551">
    <property type="entry name" value="Flavin_trans-like"/>
</dbReference>
<feature type="domain" description="Flavoprotein" evidence="1">
    <location>
        <begin position="12"/>
        <end position="110"/>
    </location>
</feature>
<dbReference type="RefSeq" id="WP_126552483.1">
    <property type="nucleotide sequence ID" value="NZ_BIFS01000001.1"/>
</dbReference>
<comment type="caution">
    <text evidence="2">The sequence shown here is derived from an EMBL/GenBank/DDBJ whole genome shotgun (WGS) entry which is preliminary data.</text>
</comment>
<dbReference type="GO" id="GO:0071513">
    <property type="term" value="C:phosphopantothenoylcysteine decarboxylase complex"/>
    <property type="evidence" value="ECO:0007669"/>
    <property type="project" value="TreeGrafter"/>
</dbReference>
<evidence type="ECO:0000313" key="2">
    <source>
        <dbReference type="EMBL" id="GCE20892.1"/>
    </source>
</evidence>
<keyword evidence="3" id="KW-1185">Reference proteome</keyword>
<dbReference type="AlphaFoldDB" id="A0A402AP71"/>
<accession>A0A402AP71</accession>
<gene>
    <name evidence="2" type="ORF">KDK_46920</name>
</gene>
<name>A0A402AP71_9CHLR</name>
<dbReference type="GO" id="GO:0010181">
    <property type="term" value="F:FMN binding"/>
    <property type="evidence" value="ECO:0007669"/>
    <property type="project" value="TreeGrafter"/>
</dbReference>
<evidence type="ECO:0000259" key="1">
    <source>
        <dbReference type="Pfam" id="PF02441"/>
    </source>
</evidence>
<dbReference type="SUPFAM" id="SSF52507">
    <property type="entry name" value="Homo-oligomeric flavin-containing Cys decarboxylases, HFCD"/>
    <property type="match status" value="1"/>
</dbReference>
<organism evidence="2 3">
    <name type="scientific">Dictyobacter kobayashii</name>
    <dbReference type="NCBI Taxonomy" id="2014872"/>
    <lineage>
        <taxon>Bacteria</taxon>
        <taxon>Bacillati</taxon>
        <taxon>Chloroflexota</taxon>
        <taxon>Ktedonobacteria</taxon>
        <taxon>Ktedonobacterales</taxon>
        <taxon>Dictyobacteraceae</taxon>
        <taxon>Dictyobacter</taxon>
    </lineage>
</organism>
<dbReference type="Proteomes" id="UP000287188">
    <property type="component" value="Unassembled WGS sequence"/>
</dbReference>
<protein>
    <submittedName>
        <fullName evidence="2">Flavoprotein</fullName>
    </submittedName>
</protein>
<proteinExistence type="predicted"/>